<dbReference type="PANTHER" id="PTHR33731:SF17">
    <property type="entry name" value="ORGAN-SPECIFIC PROTEIN P4-LIKE"/>
    <property type="match status" value="1"/>
</dbReference>
<dbReference type="InterPro" id="IPR024489">
    <property type="entry name" value="Organ_specific_prot"/>
</dbReference>
<dbReference type="EMBL" id="CP039347">
    <property type="protein sequence ID" value="QCD88534.1"/>
    <property type="molecule type" value="Genomic_DNA"/>
</dbReference>
<dbReference type="Proteomes" id="UP000501690">
    <property type="component" value="Linkage Group LG3"/>
</dbReference>
<dbReference type="Pfam" id="PF10950">
    <property type="entry name" value="Organ_specific"/>
    <property type="match status" value="1"/>
</dbReference>
<dbReference type="AlphaFoldDB" id="A0A4D6LKD2"/>
<sequence length="102" mass="11686">MKSHLAFFVIFSLLLVVNLSYARKDMGDYWKNMMNGQAMPEAIKDLLAQDPQESDAAKDHFVRDFDIRPNLILYHTHAVSRDQKQHAMAEKIEQLQGTGTHG</sequence>
<protein>
    <submittedName>
        <fullName evidence="2">Organ specific protein</fullName>
    </submittedName>
</protein>
<name>A0A4D6LKD2_VIGUN</name>
<gene>
    <name evidence="2" type="ORF">DEO72_LG3g3083</name>
</gene>
<evidence type="ECO:0000256" key="1">
    <source>
        <dbReference type="SAM" id="SignalP"/>
    </source>
</evidence>
<dbReference type="PANTHER" id="PTHR33731">
    <property type="entry name" value="PROTEIN, PUTATIVE-RELATED"/>
    <property type="match status" value="1"/>
</dbReference>
<feature type="chain" id="PRO_5020034341" evidence="1">
    <location>
        <begin position="23"/>
        <end position="102"/>
    </location>
</feature>
<feature type="signal peptide" evidence="1">
    <location>
        <begin position="1"/>
        <end position="22"/>
    </location>
</feature>
<reference evidence="2 3" key="1">
    <citation type="submission" date="2019-04" db="EMBL/GenBank/DDBJ databases">
        <title>An improved genome assembly and genetic linkage map for asparagus bean, Vigna unguiculata ssp. sesquipedialis.</title>
        <authorList>
            <person name="Xia Q."/>
            <person name="Zhang R."/>
            <person name="Dong Y."/>
        </authorList>
    </citation>
    <scope>NUCLEOTIDE SEQUENCE [LARGE SCALE GENOMIC DNA]</scope>
    <source>
        <tissue evidence="2">Leaf</tissue>
    </source>
</reference>
<proteinExistence type="predicted"/>
<accession>A0A4D6LKD2</accession>
<evidence type="ECO:0000313" key="2">
    <source>
        <dbReference type="EMBL" id="QCD88534.1"/>
    </source>
</evidence>
<keyword evidence="3" id="KW-1185">Reference proteome</keyword>
<keyword evidence="1" id="KW-0732">Signal</keyword>
<evidence type="ECO:0000313" key="3">
    <source>
        <dbReference type="Proteomes" id="UP000501690"/>
    </source>
</evidence>
<organism evidence="2 3">
    <name type="scientific">Vigna unguiculata</name>
    <name type="common">Cowpea</name>
    <dbReference type="NCBI Taxonomy" id="3917"/>
    <lineage>
        <taxon>Eukaryota</taxon>
        <taxon>Viridiplantae</taxon>
        <taxon>Streptophyta</taxon>
        <taxon>Embryophyta</taxon>
        <taxon>Tracheophyta</taxon>
        <taxon>Spermatophyta</taxon>
        <taxon>Magnoliopsida</taxon>
        <taxon>eudicotyledons</taxon>
        <taxon>Gunneridae</taxon>
        <taxon>Pentapetalae</taxon>
        <taxon>rosids</taxon>
        <taxon>fabids</taxon>
        <taxon>Fabales</taxon>
        <taxon>Fabaceae</taxon>
        <taxon>Papilionoideae</taxon>
        <taxon>50 kb inversion clade</taxon>
        <taxon>NPAAA clade</taxon>
        <taxon>indigoferoid/millettioid clade</taxon>
        <taxon>Phaseoleae</taxon>
        <taxon>Vigna</taxon>
    </lineage>
</organism>